<reference evidence="2 3" key="1">
    <citation type="submission" date="2024-04" db="EMBL/GenBank/DDBJ databases">
        <title>Phyllosticta paracitricarpa is synonymous to the EU quarantine fungus P. citricarpa based on phylogenomic analyses.</title>
        <authorList>
            <consortium name="Lawrence Berkeley National Laboratory"/>
            <person name="Van ingen-buijs V.A."/>
            <person name="Van westerhoven A.C."/>
            <person name="Haridas S."/>
            <person name="Skiadas P."/>
            <person name="Martin F."/>
            <person name="Groenewald J.Z."/>
            <person name="Crous P.W."/>
            <person name="Seidl M.F."/>
        </authorList>
    </citation>
    <scope>NUCLEOTIDE SEQUENCE [LARGE SCALE GENOMIC DNA]</scope>
    <source>
        <strain evidence="2 3">CBS 141358</strain>
    </source>
</reference>
<gene>
    <name evidence="2" type="ORF">JOL62DRAFT_588677</name>
</gene>
<keyword evidence="1" id="KW-1133">Transmembrane helix</keyword>
<dbReference type="EMBL" id="JBBPBF010000061">
    <property type="protein sequence ID" value="KAK7605919.1"/>
    <property type="molecule type" value="Genomic_DNA"/>
</dbReference>
<organism evidence="2 3">
    <name type="scientific">Phyllosticta paracitricarpa</name>
    <dbReference type="NCBI Taxonomy" id="2016321"/>
    <lineage>
        <taxon>Eukaryota</taxon>
        <taxon>Fungi</taxon>
        <taxon>Dikarya</taxon>
        <taxon>Ascomycota</taxon>
        <taxon>Pezizomycotina</taxon>
        <taxon>Dothideomycetes</taxon>
        <taxon>Dothideomycetes incertae sedis</taxon>
        <taxon>Botryosphaeriales</taxon>
        <taxon>Phyllostictaceae</taxon>
        <taxon>Phyllosticta</taxon>
    </lineage>
</organism>
<evidence type="ECO:0000256" key="1">
    <source>
        <dbReference type="SAM" id="Phobius"/>
    </source>
</evidence>
<name>A0ABR1MVV9_9PEZI</name>
<accession>A0ABR1MVV9</accession>
<keyword evidence="3" id="KW-1185">Reference proteome</keyword>
<protein>
    <submittedName>
        <fullName evidence="2">Uncharacterized protein</fullName>
    </submittedName>
</protein>
<keyword evidence="1" id="KW-0472">Membrane</keyword>
<feature type="transmembrane region" description="Helical" evidence="1">
    <location>
        <begin position="12"/>
        <end position="33"/>
    </location>
</feature>
<evidence type="ECO:0000313" key="2">
    <source>
        <dbReference type="EMBL" id="KAK7605919.1"/>
    </source>
</evidence>
<keyword evidence="1" id="KW-0812">Transmembrane</keyword>
<proteinExistence type="predicted"/>
<evidence type="ECO:0000313" key="3">
    <source>
        <dbReference type="Proteomes" id="UP001367316"/>
    </source>
</evidence>
<feature type="transmembrane region" description="Helical" evidence="1">
    <location>
        <begin position="39"/>
        <end position="57"/>
    </location>
</feature>
<dbReference type="Proteomes" id="UP001367316">
    <property type="component" value="Unassembled WGS sequence"/>
</dbReference>
<comment type="caution">
    <text evidence="2">The sequence shown here is derived from an EMBL/GenBank/DDBJ whole genome shotgun (WGS) entry which is preliminary data.</text>
</comment>
<sequence>MTMSLIHASTLPSTIGYGLLSFVAAIIIFKTLVASCSSFFDVSLLYTVSYFVSYLGLIEQTSKRVFIVSNYIEYSTCATASFSPPSSLFDP</sequence>